<reference evidence="2 3" key="1">
    <citation type="journal article" date="2020" name="Mol. Biol. Evol.">
        <title>Distinct Expression and Methylation Patterns for Genes with Different Fates following a Single Whole-Genome Duplication in Flowering Plants.</title>
        <authorList>
            <person name="Shi T."/>
            <person name="Rahmani R.S."/>
            <person name="Gugger P.F."/>
            <person name="Wang M."/>
            <person name="Li H."/>
            <person name="Zhang Y."/>
            <person name="Li Z."/>
            <person name="Wang Q."/>
            <person name="Van de Peer Y."/>
            <person name="Marchal K."/>
            <person name="Chen J."/>
        </authorList>
    </citation>
    <scope>NUCLEOTIDE SEQUENCE [LARGE SCALE GENOMIC DNA]</scope>
    <source>
        <tissue evidence="2">Leaf</tissue>
    </source>
</reference>
<dbReference type="Gene3D" id="3.40.50.720">
    <property type="entry name" value="NAD(P)-binding Rossmann-like Domain"/>
    <property type="match status" value="2"/>
</dbReference>
<keyword evidence="1" id="KW-0560">Oxidoreductase</keyword>
<gene>
    <name evidence="2" type="ORF">HUJ06_030066</name>
</gene>
<protein>
    <submittedName>
        <fullName evidence="2">Uncharacterized protein</fullName>
    </submittedName>
</protein>
<evidence type="ECO:0000256" key="1">
    <source>
        <dbReference type="ARBA" id="ARBA00023002"/>
    </source>
</evidence>
<accession>A0A822YGI8</accession>
<proteinExistence type="predicted"/>
<evidence type="ECO:0000313" key="3">
    <source>
        <dbReference type="Proteomes" id="UP000607653"/>
    </source>
</evidence>
<organism evidence="2 3">
    <name type="scientific">Nelumbo nucifera</name>
    <name type="common">Sacred lotus</name>
    <dbReference type="NCBI Taxonomy" id="4432"/>
    <lineage>
        <taxon>Eukaryota</taxon>
        <taxon>Viridiplantae</taxon>
        <taxon>Streptophyta</taxon>
        <taxon>Embryophyta</taxon>
        <taxon>Tracheophyta</taxon>
        <taxon>Spermatophyta</taxon>
        <taxon>Magnoliopsida</taxon>
        <taxon>Proteales</taxon>
        <taxon>Nelumbonaceae</taxon>
        <taxon>Nelumbo</taxon>
    </lineage>
</organism>
<dbReference type="Proteomes" id="UP000607653">
    <property type="component" value="Unassembled WGS sequence"/>
</dbReference>
<dbReference type="GO" id="GO:0016491">
    <property type="term" value="F:oxidoreductase activity"/>
    <property type="evidence" value="ECO:0007669"/>
    <property type="project" value="UniProtKB-KW"/>
</dbReference>
<dbReference type="AlphaFoldDB" id="A0A822YGI8"/>
<name>A0A822YGI8_NELNU</name>
<dbReference type="InterPro" id="IPR050223">
    <property type="entry name" value="D-isomer_2-hydroxyacid_DH"/>
</dbReference>
<dbReference type="PANTHER" id="PTHR10996">
    <property type="entry name" value="2-HYDROXYACID DEHYDROGENASE-RELATED"/>
    <property type="match status" value="1"/>
</dbReference>
<dbReference type="PANTHER" id="PTHR10996:SF179">
    <property type="entry name" value="D-ISOMER SPECIFIC 2-HYDROXYACID DEHYDROGENASE FAMILY PROTEIN-RELATED"/>
    <property type="match status" value="1"/>
</dbReference>
<dbReference type="SUPFAM" id="SSF52283">
    <property type="entry name" value="Formate/glycerate dehydrogenase catalytic domain-like"/>
    <property type="match status" value="1"/>
</dbReference>
<comment type="caution">
    <text evidence="2">The sequence shown here is derived from an EMBL/GenBank/DDBJ whole genome shotgun (WGS) entry which is preliminary data.</text>
</comment>
<keyword evidence="3" id="KW-1185">Reference proteome</keyword>
<evidence type="ECO:0000313" key="2">
    <source>
        <dbReference type="EMBL" id="DAD28598.1"/>
    </source>
</evidence>
<sequence>MNPLFSQSIRHSQVTWIELIKLGGLPICHRRGIAVANAGSAFSVDVADYAVGLLLDVLRRISTADSYASRGLWPVQGEFPLGHKVSRSSPFSLLTIFLI</sequence>
<dbReference type="EMBL" id="DUZY01000002">
    <property type="protein sequence ID" value="DAD28598.1"/>
    <property type="molecule type" value="Genomic_DNA"/>
</dbReference>